<dbReference type="EMBL" id="JAANBB010000023">
    <property type="protein sequence ID" value="KAF7555181.1"/>
    <property type="molecule type" value="Genomic_DNA"/>
</dbReference>
<gene>
    <name evidence="4" type="ORF">G7Z17_g2373</name>
</gene>
<evidence type="ECO:0000313" key="5">
    <source>
        <dbReference type="Proteomes" id="UP000722485"/>
    </source>
</evidence>
<feature type="compositionally biased region" description="Polar residues" evidence="1">
    <location>
        <begin position="528"/>
        <end position="546"/>
    </location>
</feature>
<feature type="chain" id="PRO_5040435543" description="WSC domain-containing protein" evidence="2">
    <location>
        <begin position="32"/>
        <end position="596"/>
    </location>
</feature>
<evidence type="ECO:0000256" key="2">
    <source>
        <dbReference type="SAM" id="SignalP"/>
    </source>
</evidence>
<comment type="caution">
    <text evidence="4">The sequence shown here is derived from an EMBL/GenBank/DDBJ whole genome shotgun (WGS) entry which is preliminary data.</text>
</comment>
<feature type="region of interest" description="Disordered" evidence="1">
    <location>
        <begin position="473"/>
        <end position="547"/>
    </location>
</feature>
<dbReference type="Proteomes" id="UP000722485">
    <property type="component" value="Unassembled WGS sequence"/>
</dbReference>
<feature type="signal peptide" evidence="2">
    <location>
        <begin position="1"/>
        <end position="31"/>
    </location>
</feature>
<feature type="domain" description="WSC" evidence="3">
    <location>
        <begin position="217"/>
        <end position="291"/>
    </location>
</feature>
<dbReference type="InterPro" id="IPR002889">
    <property type="entry name" value="WSC_carb-bd"/>
</dbReference>
<evidence type="ECO:0000259" key="3">
    <source>
        <dbReference type="Pfam" id="PF01822"/>
    </source>
</evidence>
<name>A0A9P5HHV0_9HYPO</name>
<keyword evidence="5" id="KW-1185">Reference proteome</keyword>
<feature type="region of interest" description="Disordered" evidence="1">
    <location>
        <begin position="151"/>
        <end position="202"/>
    </location>
</feature>
<evidence type="ECO:0000313" key="4">
    <source>
        <dbReference type="EMBL" id="KAF7555181.1"/>
    </source>
</evidence>
<dbReference type="Pfam" id="PF01822">
    <property type="entry name" value="WSC"/>
    <property type="match status" value="1"/>
</dbReference>
<organism evidence="4 5">
    <name type="scientific">Cylindrodendrum hubeiense</name>
    <dbReference type="NCBI Taxonomy" id="595255"/>
    <lineage>
        <taxon>Eukaryota</taxon>
        <taxon>Fungi</taxon>
        <taxon>Dikarya</taxon>
        <taxon>Ascomycota</taxon>
        <taxon>Pezizomycotina</taxon>
        <taxon>Sordariomycetes</taxon>
        <taxon>Hypocreomycetidae</taxon>
        <taxon>Hypocreales</taxon>
        <taxon>Nectriaceae</taxon>
        <taxon>Cylindrodendrum</taxon>
    </lineage>
</organism>
<dbReference type="OrthoDB" id="2019572at2759"/>
<proteinExistence type="predicted"/>
<dbReference type="AlphaFoldDB" id="A0A9P5HHV0"/>
<reference evidence="4" key="1">
    <citation type="submission" date="2020-03" db="EMBL/GenBank/DDBJ databases">
        <title>Draft Genome Sequence of Cylindrodendrum hubeiense.</title>
        <authorList>
            <person name="Buettner E."/>
            <person name="Kellner H."/>
        </authorList>
    </citation>
    <scope>NUCLEOTIDE SEQUENCE</scope>
    <source>
        <strain evidence="4">IHI 201604</strain>
    </source>
</reference>
<protein>
    <recommendedName>
        <fullName evidence="3">WSC domain-containing protein</fullName>
    </recommendedName>
</protein>
<sequence length="596" mass="61866">MILSTLMRASGNNLLPYVVVLGLLFPVIVKAPPPPTFSVLEDPSDDDTLIAMFGSDISSFPGATANYSGGESFGVFSNGPQGMSEGIILTTGLASNAVSGFSPNTTMGRPGGYYCPDGYDETAYQLNLQLPSSGRVVFNYIFATIETPTTHTSTTISTTSSTLTTSTSSTSGTTESTSIPSTSNTETTTETQTSSSISTTESSAATNLPRIASFRFSGCLGSAQGYPSFTEVGKDAEMVPSLCLSIAVGHKYIGVINDTCYAADSLDETAFVGTGQCDIRCPGDDTLFCGGLIEAPGGEKVRRSSQHYGRDAPADVLLTLYTLEEDTTITQTRTIPGGSETETVITTLTADKDTTITEILTLPGGSEIENVFVTNMAEIWITATITYTTIDAAYPFSLIAAEFCTTYCPVCAVPHRTAVEMATITVPCHVCEQHGESTIVLTVPTAVLNHPVQTGAGNSYGAAGARPTKYISGSHVVHGTSNEGTGYEDSQGHVTEEDDQSPKGTNHKSTSPDHSETNNGASGDSGDSAPQGQLPSTGPNGGSSSFAELPKTVQLEHSTPTGTPVSVVQSRGSTFTAANMGPLIALGLVAAVMALS</sequence>
<accession>A0A9P5HHV0</accession>
<evidence type="ECO:0000256" key="1">
    <source>
        <dbReference type="SAM" id="MobiDB-lite"/>
    </source>
</evidence>
<keyword evidence="2" id="KW-0732">Signal</keyword>